<feature type="domain" description="Resuscitation-promoting factor core lysozyme-like" evidence="3">
    <location>
        <begin position="17"/>
        <end position="87"/>
    </location>
</feature>
<dbReference type="Proteomes" id="UP000093759">
    <property type="component" value="Unassembled WGS sequence"/>
</dbReference>
<evidence type="ECO:0000313" key="5">
    <source>
        <dbReference type="Proteomes" id="UP000093759"/>
    </source>
</evidence>
<keyword evidence="2" id="KW-0378">Hydrolase</keyword>
<organism evidence="4 5">
    <name type="scientific">Mycolicibacter sinensis (strain JDM601)</name>
    <name type="common">Mycobacterium sinense</name>
    <dbReference type="NCBI Taxonomy" id="875328"/>
    <lineage>
        <taxon>Bacteria</taxon>
        <taxon>Bacillati</taxon>
        <taxon>Actinomycetota</taxon>
        <taxon>Actinomycetes</taxon>
        <taxon>Mycobacteriales</taxon>
        <taxon>Mycobacteriaceae</taxon>
        <taxon>Mycolicibacter</taxon>
    </lineage>
</organism>
<dbReference type="CDD" id="cd13925">
    <property type="entry name" value="RPF"/>
    <property type="match status" value="1"/>
</dbReference>
<evidence type="ECO:0000313" key="4">
    <source>
        <dbReference type="EMBL" id="OBK83513.1"/>
    </source>
</evidence>
<reference evidence="5" key="1">
    <citation type="submission" date="2016-06" db="EMBL/GenBank/DDBJ databases">
        <authorList>
            <person name="Sutton G."/>
            <person name="Brinkac L."/>
            <person name="Sanka R."/>
            <person name="Adams M."/>
            <person name="Lau E."/>
            <person name="Garcia-Basteiro A."/>
            <person name="Lopez-Varela E."/>
            <person name="Palencia S."/>
        </authorList>
    </citation>
    <scope>NUCLEOTIDE SEQUENCE [LARGE SCALE GENOMIC DNA]</scope>
    <source>
        <strain evidence="5">1274684.2</strain>
    </source>
</reference>
<dbReference type="Pfam" id="PF06737">
    <property type="entry name" value="Transglycosylas"/>
    <property type="match status" value="1"/>
</dbReference>
<name>A0A1A3TLG3_MYCSD</name>
<evidence type="ECO:0000256" key="2">
    <source>
        <dbReference type="ARBA" id="ARBA00022801"/>
    </source>
</evidence>
<comment type="similarity">
    <text evidence="1">Belongs to the transglycosylase family. Rpf subfamily.</text>
</comment>
<dbReference type="Gene3D" id="1.10.530.10">
    <property type="match status" value="1"/>
</dbReference>
<comment type="caution">
    <text evidence="4">The sequence shown here is derived from an EMBL/GenBank/DDBJ whole genome shotgun (WGS) entry which is preliminary data.</text>
</comment>
<protein>
    <submittedName>
        <fullName evidence="4">Resuscitation-promoting</fullName>
    </submittedName>
</protein>
<dbReference type="InterPro" id="IPR010618">
    <property type="entry name" value="RPF"/>
</dbReference>
<evidence type="ECO:0000259" key="3">
    <source>
        <dbReference type="Pfam" id="PF06737"/>
    </source>
</evidence>
<sequence length="113" mass="11929">MGALLASAGVAHADANMMGWDAVAQCESGGNWAADTGNGFYGGLQFKPSTWRAFGGVGSPSKASREEQIAVANRVLDEQGPYAWPKCGPGRVFPSSVKGWVPPAMRSLLKPFW</sequence>
<dbReference type="InterPro" id="IPR023346">
    <property type="entry name" value="Lysozyme-like_dom_sf"/>
</dbReference>
<accession>A0A1A3TLG3</accession>
<proteinExistence type="inferred from homology"/>
<gene>
    <name evidence="4" type="ORF">A5648_12070</name>
</gene>
<dbReference type="AlphaFoldDB" id="A0A1A3TLG3"/>
<dbReference type="SUPFAM" id="SSF53955">
    <property type="entry name" value="Lysozyme-like"/>
    <property type="match status" value="1"/>
</dbReference>
<dbReference type="GO" id="GO:0016787">
    <property type="term" value="F:hydrolase activity"/>
    <property type="evidence" value="ECO:0007669"/>
    <property type="project" value="UniProtKB-KW"/>
</dbReference>
<evidence type="ECO:0000256" key="1">
    <source>
        <dbReference type="ARBA" id="ARBA00010830"/>
    </source>
</evidence>
<dbReference type="EMBL" id="LZMF01000139">
    <property type="protein sequence ID" value="OBK83513.1"/>
    <property type="molecule type" value="Genomic_DNA"/>
</dbReference>